<keyword evidence="1" id="KW-1133">Transmembrane helix</keyword>
<dbReference type="Proteomes" id="UP000318815">
    <property type="component" value="Unassembled WGS sequence"/>
</dbReference>
<dbReference type="GO" id="GO:0022857">
    <property type="term" value="F:transmembrane transporter activity"/>
    <property type="evidence" value="ECO:0007669"/>
    <property type="project" value="TreeGrafter"/>
</dbReference>
<dbReference type="PANTHER" id="PTHR30572:SF18">
    <property type="entry name" value="ABC-TYPE MACROLIDE FAMILY EXPORT SYSTEM PERMEASE COMPONENT 2"/>
    <property type="match status" value="1"/>
</dbReference>
<organism evidence="2 3">
    <name type="scientific">Chitinophaga pinensis</name>
    <dbReference type="NCBI Taxonomy" id="79329"/>
    <lineage>
        <taxon>Bacteria</taxon>
        <taxon>Pseudomonadati</taxon>
        <taxon>Bacteroidota</taxon>
        <taxon>Chitinophagia</taxon>
        <taxon>Chitinophagales</taxon>
        <taxon>Chitinophagaceae</taxon>
        <taxon>Chitinophaga</taxon>
    </lineage>
</organism>
<evidence type="ECO:0008006" key="4">
    <source>
        <dbReference type="Google" id="ProtNLM"/>
    </source>
</evidence>
<name>A0A5C6LLF0_9BACT</name>
<keyword evidence="1" id="KW-0812">Transmembrane</keyword>
<dbReference type="RefSeq" id="WP_146308262.1">
    <property type="nucleotide sequence ID" value="NZ_VOHS01000072.1"/>
</dbReference>
<dbReference type="GO" id="GO:0005886">
    <property type="term" value="C:plasma membrane"/>
    <property type="evidence" value="ECO:0007669"/>
    <property type="project" value="TreeGrafter"/>
</dbReference>
<accession>A0A5C6LLF0</accession>
<keyword evidence="3" id="KW-1185">Reference proteome</keyword>
<comment type="caution">
    <text evidence="2">The sequence shown here is derived from an EMBL/GenBank/DDBJ whole genome shotgun (WGS) entry which is preliminary data.</text>
</comment>
<dbReference type="InterPro" id="IPR050250">
    <property type="entry name" value="Macrolide_Exporter_MacB"/>
</dbReference>
<reference evidence="2 3" key="1">
    <citation type="submission" date="2019-08" db="EMBL/GenBank/DDBJ databases">
        <title>Whole genome sequencing of chitin degrading bacteria Chitinophaga pinensis YS16.</title>
        <authorList>
            <person name="Singh R.P."/>
            <person name="Manchanda G."/>
            <person name="Maurya I.K."/>
            <person name="Joshi N.K."/>
            <person name="Srivastava A.K."/>
        </authorList>
    </citation>
    <scope>NUCLEOTIDE SEQUENCE [LARGE SCALE GENOMIC DNA]</scope>
    <source>
        <strain evidence="2 3">YS-16</strain>
    </source>
</reference>
<evidence type="ECO:0000313" key="3">
    <source>
        <dbReference type="Proteomes" id="UP000318815"/>
    </source>
</evidence>
<evidence type="ECO:0000313" key="2">
    <source>
        <dbReference type="EMBL" id="TWV91714.1"/>
    </source>
</evidence>
<dbReference type="EMBL" id="VOHS01000072">
    <property type="protein sequence ID" value="TWV91714.1"/>
    <property type="molecule type" value="Genomic_DNA"/>
</dbReference>
<keyword evidence="1" id="KW-0472">Membrane</keyword>
<sequence length="229" mass="25306">MSLAAEIPSSFRNDPVPFSYENRKSGFPVNVKIADTAYTRIFGLPLLAGANFSNNDTLNDEAILSMMAIKQLGLVSPQDAIGKRINIWGRDKRIVGVVADFHSQDLHHAMRPVILLNFPSEYSIAALKISTVDAIPAIEKTWSTIYPDQVFRVNFVDDMLARFYLTENILLGPIQLFALVAVLLGCLGLYGLTLFIAAARNKEISIRKVFGASVISMVTMLAKDLSVWL</sequence>
<proteinExistence type="predicted"/>
<dbReference type="PANTHER" id="PTHR30572">
    <property type="entry name" value="MEMBRANE COMPONENT OF TRANSPORTER-RELATED"/>
    <property type="match status" value="1"/>
</dbReference>
<feature type="transmembrane region" description="Helical" evidence="1">
    <location>
        <begin position="176"/>
        <end position="197"/>
    </location>
</feature>
<evidence type="ECO:0000256" key="1">
    <source>
        <dbReference type="SAM" id="Phobius"/>
    </source>
</evidence>
<gene>
    <name evidence="2" type="ORF">FEF09_28680</name>
</gene>
<protein>
    <recommendedName>
        <fullName evidence="4">ABC transporter permease</fullName>
    </recommendedName>
</protein>
<dbReference type="AlphaFoldDB" id="A0A5C6LLF0"/>